<feature type="transmembrane region" description="Helical" evidence="6">
    <location>
        <begin position="160"/>
        <end position="184"/>
    </location>
</feature>
<dbReference type="PANTHER" id="PTHR38825">
    <property type="entry name" value="LYSINE EXPORTER PROTEIN (LYSE/YGGA)"/>
    <property type="match status" value="1"/>
</dbReference>
<evidence type="ECO:0000313" key="7">
    <source>
        <dbReference type="EMBL" id="GAW93003.1"/>
    </source>
</evidence>
<feature type="transmembrane region" description="Helical" evidence="6">
    <location>
        <begin position="6"/>
        <end position="28"/>
    </location>
</feature>
<keyword evidence="5 6" id="KW-0472">Membrane</keyword>
<evidence type="ECO:0000313" key="8">
    <source>
        <dbReference type="Proteomes" id="UP000197032"/>
    </source>
</evidence>
<evidence type="ECO:0000256" key="5">
    <source>
        <dbReference type="ARBA" id="ARBA00023136"/>
    </source>
</evidence>
<gene>
    <name evidence="7" type="ORF">KKC1_21470</name>
</gene>
<dbReference type="GO" id="GO:0005886">
    <property type="term" value="C:plasma membrane"/>
    <property type="evidence" value="ECO:0007669"/>
    <property type="project" value="UniProtKB-SubCell"/>
</dbReference>
<dbReference type="Pfam" id="PF01810">
    <property type="entry name" value="LysE"/>
    <property type="match status" value="1"/>
</dbReference>
<organism evidence="7 8">
    <name type="scientific">Calderihabitans maritimus</name>
    <dbReference type="NCBI Taxonomy" id="1246530"/>
    <lineage>
        <taxon>Bacteria</taxon>
        <taxon>Bacillati</taxon>
        <taxon>Bacillota</taxon>
        <taxon>Clostridia</taxon>
        <taxon>Neomoorellales</taxon>
        <taxon>Calderihabitantaceae</taxon>
        <taxon>Calderihabitans</taxon>
    </lineage>
</organism>
<dbReference type="AlphaFoldDB" id="A0A1Z5HTZ1"/>
<dbReference type="EMBL" id="BDGJ01000111">
    <property type="protein sequence ID" value="GAW93003.1"/>
    <property type="molecule type" value="Genomic_DNA"/>
</dbReference>
<protein>
    <submittedName>
        <fullName evidence="7">Lysine exporter protein LysE/YggA</fullName>
    </submittedName>
</protein>
<evidence type="ECO:0000256" key="1">
    <source>
        <dbReference type="ARBA" id="ARBA00004651"/>
    </source>
</evidence>
<feature type="transmembrane region" description="Helical" evidence="6">
    <location>
        <begin position="196"/>
        <end position="217"/>
    </location>
</feature>
<sequence length="226" mass="23640">MLNLWGIFASAFVVGLSGAMMPGPLFTVTVNESVRRGARAGGEVTLGHGILESLLVVGLIFGLSDILTLPLVSRTTAVLGGAVLVWFGYGIIGEAIKGLLSFSAATTQEITTGETKPLISWSTVVAGMVTSIANPYWILWWATIGVAFVTQALGQGTAGLVSFFAGHIAADLSWYLLVAVAAATGKRFLSDRIYRGILVICGLFLVVLALYFMYAGFSGNIIAGGD</sequence>
<keyword evidence="4 6" id="KW-1133">Transmembrane helix</keyword>
<dbReference type="Proteomes" id="UP000197032">
    <property type="component" value="Unassembled WGS sequence"/>
</dbReference>
<name>A0A1Z5HTZ1_9FIRM</name>
<dbReference type="GO" id="GO:0006865">
    <property type="term" value="P:amino acid transport"/>
    <property type="evidence" value="ECO:0007669"/>
    <property type="project" value="InterPro"/>
</dbReference>
<reference evidence="8" key="1">
    <citation type="journal article" date="2017" name="Appl. Environ. Microbiol.">
        <title>Genomic Analysis of Calderihabitans maritimus KKC1, a Thermophilic, Hydrogenogenic, Carboxydotrophic Bacterium Isolated from Marine Sediment.</title>
        <authorList>
            <person name="Omae K."/>
            <person name="Yoneda Y."/>
            <person name="Fukuyama Y."/>
            <person name="Yoshida T."/>
            <person name="Sako Y."/>
        </authorList>
    </citation>
    <scope>NUCLEOTIDE SEQUENCE [LARGE SCALE GENOMIC DNA]</scope>
    <source>
        <strain evidence="8">KKC1</strain>
    </source>
</reference>
<keyword evidence="8" id="KW-1185">Reference proteome</keyword>
<proteinExistence type="predicted"/>
<evidence type="ECO:0000256" key="3">
    <source>
        <dbReference type="ARBA" id="ARBA00022692"/>
    </source>
</evidence>
<dbReference type="RefSeq" id="WP_238134264.1">
    <property type="nucleotide sequence ID" value="NZ_BDGJ01000111.1"/>
</dbReference>
<evidence type="ECO:0000256" key="6">
    <source>
        <dbReference type="SAM" id="Phobius"/>
    </source>
</evidence>
<keyword evidence="3 6" id="KW-0812">Transmembrane</keyword>
<comment type="subcellular location">
    <subcellularLocation>
        <location evidence="1">Cell membrane</location>
        <topology evidence="1">Multi-pass membrane protein</topology>
    </subcellularLocation>
</comment>
<feature type="transmembrane region" description="Helical" evidence="6">
    <location>
        <begin position="49"/>
        <end position="69"/>
    </location>
</feature>
<comment type="caution">
    <text evidence="7">The sequence shown here is derived from an EMBL/GenBank/DDBJ whole genome shotgun (WGS) entry which is preliminary data.</text>
</comment>
<accession>A0A1Z5HTZ1</accession>
<evidence type="ECO:0000256" key="2">
    <source>
        <dbReference type="ARBA" id="ARBA00022475"/>
    </source>
</evidence>
<dbReference type="PANTHER" id="PTHR38825:SF1">
    <property type="entry name" value="TRANSPORTER, LYSE FAMILY"/>
    <property type="match status" value="1"/>
</dbReference>
<dbReference type="InterPro" id="IPR001123">
    <property type="entry name" value="LeuE-type"/>
</dbReference>
<keyword evidence="2" id="KW-1003">Cell membrane</keyword>
<evidence type="ECO:0000256" key="4">
    <source>
        <dbReference type="ARBA" id="ARBA00022989"/>
    </source>
</evidence>